<evidence type="ECO:0008006" key="4">
    <source>
        <dbReference type="Google" id="ProtNLM"/>
    </source>
</evidence>
<keyword evidence="1" id="KW-1133">Transmembrane helix</keyword>
<name>A0A1F5KH22_9BACT</name>
<comment type="caution">
    <text evidence="2">The sequence shown here is derived from an EMBL/GenBank/DDBJ whole genome shotgun (WGS) entry which is preliminary data.</text>
</comment>
<dbReference type="Pfam" id="PF08570">
    <property type="entry name" value="DUF1761"/>
    <property type="match status" value="1"/>
</dbReference>
<dbReference type="InterPro" id="IPR013879">
    <property type="entry name" value="DUF1761"/>
</dbReference>
<dbReference type="AlphaFoldDB" id="A0A1F5KH22"/>
<proteinExistence type="predicted"/>
<feature type="transmembrane region" description="Helical" evidence="1">
    <location>
        <begin position="116"/>
        <end position="138"/>
    </location>
</feature>
<evidence type="ECO:0000313" key="3">
    <source>
        <dbReference type="Proteomes" id="UP000177328"/>
    </source>
</evidence>
<protein>
    <recommendedName>
        <fullName evidence="4">DUF1761 domain-containing protein</fullName>
    </recommendedName>
</protein>
<dbReference type="EMBL" id="MFDD01000013">
    <property type="protein sequence ID" value="OGE40246.1"/>
    <property type="molecule type" value="Genomic_DNA"/>
</dbReference>
<reference evidence="2 3" key="1">
    <citation type="journal article" date="2016" name="Nat. Commun.">
        <title>Thousands of microbial genomes shed light on interconnected biogeochemical processes in an aquifer system.</title>
        <authorList>
            <person name="Anantharaman K."/>
            <person name="Brown C.T."/>
            <person name="Hug L.A."/>
            <person name="Sharon I."/>
            <person name="Castelle C.J."/>
            <person name="Probst A.J."/>
            <person name="Thomas B.C."/>
            <person name="Singh A."/>
            <person name="Wilkins M.J."/>
            <person name="Karaoz U."/>
            <person name="Brodie E.L."/>
            <person name="Williams K.H."/>
            <person name="Hubbard S.S."/>
            <person name="Banfield J.F."/>
        </authorList>
    </citation>
    <scope>NUCLEOTIDE SEQUENCE [LARGE SCALE GENOMIC DNA]</scope>
</reference>
<dbReference type="Proteomes" id="UP000177328">
    <property type="component" value="Unassembled WGS sequence"/>
</dbReference>
<gene>
    <name evidence="2" type="ORF">A3D25_05200</name>
</gene>
<feature type="transmembrane region" description="Helical" evidence="1">
    <location>
        <begin position="79"/>
        <end position="104"/>
    </location>
</feature>
<organism evidence="2 3">
    <name type="scientific">Candidatus Daviesbacteria bacterium RIFCSPHIGHO2_02_FULL_43_12</name>
    <dbReference type="NCBI Taxonomy" id="1797776"/>
    <lineage>
        <taxon>Bacteria</taxon>
        <taxon>Candidatus Daviesiibacteriota</taxon>
    </lineage>
</organism>
<keyword evidence="1" id="KW-0812">Transmembrane</keyword>
<evidence type="ECO:0000313" key="2">
    <source>
        <dbReference type="EMBL" id="OGE40246.1"/>
    </source>
</evidence>
<feature type="transmembrane region" description="Helical" evidence="1">
    <location>
        <begin position="6"/>
        <end position="32"/>
    </location>
</feature>
<feature type="transmembrane region" description="Helical" evidence="1">
    <location>
        <begin position="53"/>
        <end position="73"/>
    </location>
</feature>
<evidence type="ECO:0000256" key="1">
    <source>
        <dbReference type="SAM" id="Phobius"/>
    </source>
</evidence>
<keyword evidence="1" id="KW-0472">Membrane</keyword>
<sequence length="139" mass="15301">MNINYIAVLAAAVVSMGVGFLWYSPTLFGKAWMKLMGYTQEDLAKAKKEMGKLYALSFVATLVMAYVLTHVMILSKNFYGYSPVTTGLTTAFWSWLGFVAPVQLADELFGGKRWKLFCLNTGYQLASLLAMGVVIGMIG</sequence>
<accession>A0A1F5KH22</accession>